<dbReference type="EMBL" id="SRMQ01000006">
    <property type="protein sequence ID" value="TGJ76329.1"/>
    <property type="molecule type" value="Genomic_DNA"/>
</dbReference>
<dbReference type="EC" id="3.4.21.107" evidence="6"/>
<keyword evidence="4" id="KW-1133">Transmembrane helix</keyword>
<proteinExistence type="predicted"/>
<evidence type="ECO:0000256" key="2">
    <source>
        <dbReference type="ARBA" id="ARBA00022801"/>
    </source>
</evidence>
<dbReference type="InterPro" id="IPR036034">
    <property type="entry name" value="PDZ_sf"/>
</dbReference>
<dbReference type="AlphaFoldDB" id="A0A4Z0XXS7"/>
<name>A0A4Z0XXS7_9FIRM</name>
<evidence type="ECO:0000313" key="7">
    <source>
        <dbReference type="Proteomes" id="UP000297714"/>
    </source>
</evidence>
<dbReference type="Gene3D" id="2.40.10.120">
    <property type="match status" value="1"/>
</dbReference>
<dbReference type="PROSITE" id="PS50106">
    <property type="entry name" value="PDZ"/>
    <property type="match status" value="1"/>
</dbReference>
<gene>
    <name evidence="6" type="primary">htrB_2</name>
    <name evidence="6" type="ORF">CAGA_15350</name>
</gene>
<feature type="domain" description="PDZ" evidence="5">
    <location>
        <begin position="364"/>
        <end position="441"/>
    </location>
</feature>
<sequence>MYHPFEDKDRTNQNTWDTGYTNSGQTQWQGDYYHYSKPKEPTSYSWQSPAPKPPFYQEQKTKKFGGKKTFLKVVAGVLCCMMISVGSIAGFTALVNNGYIKLGTSSTSTSAPAFTVNRVVNSTTNTATAGELTKQQIAQKVIPSVVCIQNYQITQSTRYTIGGTTERNGTKSSEDDDTVSPASEGSGIITTSDGYIITNAHVVDGASSLKVILSNGTKYEAKLIGSDSVTDLAVIKIDATGLTPAEFGSSDDLKVADTVMAIGNPGGMEFNSSVTVGYVSALNREITNSETGYTMKCIQTDAAINPGNSGGALVNMYGQVVGINSSKIVASGYEGLGFAIPVNEAQPIISDLKQYGYVKDRAVLGISGKFIDSMTSRFYNLPVGMYVSSVSSQNVTAAGINKGDVITKIDGKDVNSQNVITSVISTKKPGDTVTLNVTNSLTGESFTAKVKLSQATGK</sequence>
<dbReference type="InterPro" id="IPR009003">
    <property type="entry name" value="Peptidase_S1_PA"/>
</dbReference>
<dbReference type="RefSeq" id="WP_135659460.1">
    <property type="nucleotide sequence ID" value="NZ_JAJUFJ010000014.1"/>
</dbReference>
<organism evidence="6 7">
    <name type="scientific">Caproiciproducens galactitolivorans</name>
    <dbReference type="NCBI Taxonomy" id="642589"/>
    <lineage>
        <taxon>Bacteria</taxon>
        <taxon>Bacillati</taxon>
        <taxon>Bacillota</taxon>
        <taxon>Clostridia</taxon>
        <taxon>Eubacteriales</taxon>
        <taxon>Acutalibacteraceae</taxon>
        <taxon>Caproiciproducens</taxon>
    </lineage>
</organism>
<evidence type="ECO:0000313" key="6">
    <source>
        <dbReference type="EMBL" id="TGJ76329.1"/>
    </source>
</evidence>
<keyword evidence="7" id="KW-1185">Reference proteome</keyword>
<evidence type="ECO:0000259" key="5">
    <source>
        <dbReference type="PROSITE" id="PS50106"/>
    </source>
</evidence>
<evidence type="ECO:0000256" key="1">
    <source>
        <dbReference type="ARBA" id="ARBA00022670"/>
    </source>
</evidence>
<dbReference type="Pfam" id="PF13180">
    <property type="entry name" value="PDZ_2"/>
    <property type="match status" value="1"/>
</dbReference>
<dbReference type="SUPFAM" id="SSF50494">
    <property type="entry name" value="Trypsin-like serine proteases"/>
    <property type="match status" value="1"/>
</dbReference>
<dbReference type="CDD" id="cd06779">
    <property type="entry name" value="cpPDZ_Deg_HtrA-like"/>
    <property type="match status" value="1"/>
</dbReference>
<keyword evidence="2 6" id="KW-0378">Hydrolase</keyword>
<dbReference type="PRINTS" id="PR00834">
    <property type="entry name" value="PROTEASES2C"/>
</dbReference>
<keyword evidence="1 6" id="KW-0645">Protease</keyword>
<accession>A0A4Z0XXS7</accession>
<dbReference type="GO" id="GO:0006508">
    <property type="term" value="P:proteolysis"/>
    <property type="evidence" value="ECO:0007669"/>
    <property type="project" value="UniProtKB-KW"/>
</dbReference>
<keyword evidence="4" id="KW-0812">Transmembrane</keyword>
<dbReference type="PANTHER" id="PTHR43343:SF3">
    <property type="entry name" value="PROTEASE DO-LIKE 8, CHLOROPLASTIC"/>
    <property type="match status" value="1"/>
</dbReference>
<dbReference type="Gene3D" id="2.30.42.10">
    <property type="match status" value="1"/>
</dbReference>
<dbReference type="Proteomes" id="UP000297714">
    <property type="component" value="Unassembled WGS sequence"/>
</dbReference>
<dbReference type="SUPFAM" id="SSF50156">
    <property type="entry name" value="PDZ domain-like"/>
    <property type="match status" value="1"/>
</dbReference>
<feature type="region of interest" description="Disordered" evidence="3">
    <location>
        <begin position="162"/>
        <end position="186"/>
    </location>
</feature>
<dbReference type="InterPro" id="IPR051201">
    <property type="entry name" value="Chloro_Bact_Ser_Proteases"/>
</dbReference>
<dbReference type="Pfam" id="PF13365">
    <property type="entry name" value="Trypsin_2"/>
    <property type="match status" value="1"/>
</dbReference>
<evidence type="ECO:0000256" key="3">
    <source>
        <dbReference type="SAM" id="MobiDB-lite"/>
    </source>
</evidence>
<protein>
    <submittedName>
        <fullName evidence="6">Serine protease Do-like HtrB</fullName>
        <ecNumber evidence="6">3.4.21.107</ecNumber>
    </submittedName>
</protein>
<feature type="compositionally biased region" description="Basic and acidic residues" evidence="3">
    <location>
        <begin position="1"/>
        <end position="11"/>
    </location>
</feature>
<comment type="caution">
    <text evidence="6">The sequence shown here is derived from an EMBL/GenBank/DDBJ whole genome shotgun (WGS) entry which is preliminary data.</text>
</comment>
<evidence type="ECO:0000256" key="4">
    <source>
        <dbReference type="SAM" id="Phobius"/>
    </source>
</evidence>
<dbReference type="GO" id="GO:0004252">
    <property type="term" value="F:serine-type endopeptidase activity"/>
    <property type="evidence" value="ECO:0007669"/>
    <property type="project" value="InterPro"/>
</dbReference>
<dbReference type="OrthoDB" id="9758917at2"/>
<feature type="compositionally biased region" description="Polar residues" evidence="3">
    <location>
        <begin position="12"/>
        <end position="29"/>
    </location>
</feature>
<feature type="region of interest" description="Disordered" evidence="3">
    <location>
        <begin position="1"/>
        <end position="34"/>
    </location>
</feature>
<keyword evidence="4" id="KW-0472">Membrane</keyword>
<reference evidence="6 7" key="1">
    <citation type="submission" date="2019-04" db="EMBL/GenBank/DDBJ databases">
        <authorList>
            <person name="Poehlein A."/>
            <person name="Bengelsdorf F.R."/>
            <person name="Duerre P."/>
            <person name="Daniel R."/>
        </authorList>
    </citation>
    <scope>NUCLEOTIDE SEQUENCE [LARGE SCALE GENOMIC DNA]</scope>
    <source>
        <strain evidence="6 7">BS-1</strain>
    </source>
</reference>
<dbReference type="InterPro" id="IPR001478">
    <property type="entry name" value="PDZ"/>
</dbReference>
<dbReference type="InterPro" id="IPR001940">
    <property type="entry name" value="Peptidase_S1C"/>
</dbReference>
<dbReference type="PANTHER" id="PTHR43343">
    <property type="entry name" value="PEPTIDASE S12"/>
    <property type="match status" value="1"/>
</dbReference>
<feature type="transmembrane region" description="Helical" evidence="4">
    <location>
        <begin position="70"/>
        <end position="95"/>
    </location>
</feature>